<dbReference type="Proteomes" id="UP001635816">
    <property type="component" value="Unassembled WGS sequence"/>
</dbReference>
<comment type="caution">
    <text evidence="2">The sequence shown here is derived from an EMBL/GenBank/DDBJ whole genome shotgun (WGS) entry which is preliminary data.</text>
</comment>
<feature type="region of interest" description="Disordered" evidence="1">
    <location>
        <begin position="556"/>
        <end position="589"/>
    </location>
</feature>
<keyword evidence="3" id="KW-1185">Reference proteome</keyword>
<feature type="compositionally biased region" description="Low complexity" evidence="1">
    <location>
        <begin position="567"/>
        <end position="580"/>
    </location>
</feature>
<name>A0ABW9L6E0_9MYCO</name>
<proteinExistence type="predicted"/>
<dbReference type="RefSeq" id="WP_409542946.1">
    <property type="nucleotide sequence ID" value="NZ_JBKBDD010000002.1"/>
</dbReference>
<feature type="region of interest" description="Disordered" evidence="1">
    <location>
        <begin position="1"/>
        <end position="21"/>
    </location>
</feature>
<protein>
    <recommendedName>
        <fullName evidence="4">Peptidase S74 domain-containing protein</fullName>
    </recommendedName>
</protein>
<feature type="region of interest" description="Disordered" evidence="1">
    <location>
        <begin position="220"/>
        <end position="242"/>
    </location>
</feature>
<evidence type="ECO:0000256" key="1">
    <source>
        <dbReference type="SAM" id="MobiDB-lite"/>
    </source>
</evidence>
<feature type="compositionally biased region" description="Low complexity" evidence="1">
    <location>
        <begin position="220"/>
        <end position="236"/>
    </location>
</feature>
<organism evidence="2 3">
    <name type="scientific">Mycolicibacterium nivoides</name>
    <dbReference type="NCBI Taxonomy" id="2487344"/>
    <lineage>
        <taxon>Bacteria</taxon>
        <taxon>Bacillati</taxon>
        <taxon>Actinomycetota</taxon>
        <taxon>Actinomycetes</taxon>
        <taxon>Mycobacteriales</taxon>
        <taxon>Mycobacteriaceae</taxon>
        <taxon>Mycolicibacterium</taxon>
    </lineage>
</organism>
<gene>
    <name evidence="2" type="ORF">ACK4CT_08760</name>
</gene>
<dbReference type="EMBL" id="JBKBDD010000002">
    <property type="protein sequence ID" value="MFN6543270.1"/>
    <property type="molecule type" value="Genomic_DNA"/>
</dbReference>
<sequence>MALVAGFDPAASGQQPVDENGDPVPVGVWGDSDVGGGVFGSSGVLPSGTTVFIDPPAGVEGHGADGPGVVGRSPAGNGVVGESLQAPGVLARSSTASGLLGVTFSPTDDSHGVFGSSTTGGNGVTGFVGGATGTIGSSVRGFGVRGTSGENAGVMGISFADGGSAPGVFGTGDNTMGVLGTSSNGPGVYGVSQATDAIAGLTYGVGVSGVSGLHVVTDSTGSGVSGHSHSGTGVRGSSDDRVGVRGVSLSSDGTAGLTTGSGHGVSGVHFSADPGGGVSGLSVVGNGVEGFTFADTRRNPDVAAVRGQSANGFAGLFVGRVRVTGFLSKSGGGFTVDHPADPANRYLSHSFVESPDMLNVYSGTVTTDRSGKARVKLPSYFEALNRDFRYQLTVIGTFSQAVISEEISDNSFTIATDTGRVKVCWQVTGVRTDAWAEANRVTPEHRKPDGERGTYLHPELFGRKAVALHPAPPARVAEVVPPELSDWAGRLPADLGQVSGQKLIGYVSRARRVLRAAWAADRKRAEKRLGAIPQLPPPAVGRAELREQWQAVRDAVDAMRPQGLEVSQSPNRARQSSSSPRRPRRARRR</sequence>
<evidence type="ECO:0000313" key="3">
    <source>
        <dbReference type="Proteomes" id="UP001635816"/>
    </source>
</evidence>
<evidence type="ECO:0008006" key="4">
    <source>
        <dbReference type="Google" id="ProtNLM"/>
    </source>
</evidence>
<reference evidence="2 3" key="1">
    <citation type="submission" date="2024-12" db="EMBL/GenBank/DDBJ databases">
        <title>The coexistence of Mycolicibacterium septicum and Mycolicibacterium nivoides in clinical samples.</title>
        <authorList>
            <person name="Wang C."/>
            <person name="Feng Y."/>
            <person name="Zong Z."/>
        </authorList>
    </citation>
    <scope>NUCLEOTIDE SEQUENCE [LARGE SCALE GENOMIC DNA]</scope>
    <source>
        <strain evidence="2 3">120309</strain>
    </source>
</reference>
<accession>A0ABW9L6E0</accession>
<evidence type="ECO:0000313" key="2">
    <source>
        <dbReference type="EMBL" id="MFN6543270.1"/>
    </source>
</evidence>